<feature type="domain" description="Major facilitator superfamily (MFS) profile" evidence="7">
    <location>
        <begin position="95"/>
        <end position="487"/>
    </location>
</feature>
<dbReference type="InterPro" id="IPR036259">
    <property type="entry name" value="MFS_trans_sf"/>
</dbReference>
<dbReference type="AlphaFoldDB" id="A0A3B5BBL3"/>
<sequence>MADFGEILRNIGEFGLFQKINLVALCFPNFIQYFTIASLIFIEPDPVRRCNTDWILSAGPNLTTEEQLNLTLPREDDGSFSRCQMFVPVDWDIDAIREYGLNETTRCLNGWVYGNMLYETTIITDFDLVCGRGNMVQLLQSLFMSGLVVGFLIFGPSAESFGRRRATQIPAVLIFVFSVTTALCPNVYLYLASHFLVGVGSSVLLIAGTEWIGASKRSWGVGLTQLFGAIGQCALAGLIYLVRNWRLAQLISTAPFALVVMFIPESARWLLNRGRTEEAKKLIVKAAAINKRPIPDSMLNEVLNHCIMLGRSFPAHCLRHMYNKFSLNLSIFALYFGIGNLGLSVFLTQLLFGAFEVPSTLSSIWLLEIFGRKILFIAVLMIGGVCSMLILAVPQGYSVAVTCLAVASRFFMIFAGSVCAVYLQELFPTSVRQTATALGSIAGRIGSIVAPLLNMLAVYHWVIPIAVLSSINLISGALGLLLPETRKKELPESADEAERNRKNSTGPFWNKGRVLGSTTGCTLGQTPAVKVKVIVVGHTNLS</sequence>
<feature type="transmembrane region" description="Helical" evidence="6">
    <location>
        <begin position="374"/>
        <end position="393"/>
    </location>
</feature>
<protein>
    <submittedName>
        <fullName evidence="8">Solute carrier family 22 member 13-like</fullName>
    </submittedName>
</protein>
<keyword evidence="3 6" id="KW-1133">Transmembrane helix</keyword>
<feature type="transmembrane region" description="Helical" evidence="6">
    <location>
        <begin position="459"/>
        <end position="482"/>
    </location>
</feature>
<feature type="transmembrane region" description="Helical" evidence="6">
    <location>
        <begin position="20"/>
        <end position="42"/>
    </location>
</feature>
<evidence type="ECO:0000256" key="4">
    <source>
        <dbReference type="ARBA" id="ARBA00023136"/>
    </source>
</evidence>
<evidence type="ECO:0000313" key="8">
    <source>
        <dbReference type="Ensembl" id="ENSSPAP00000030321.1"/>
    </source>
</evidence>
<feature type="transmembrane region" description="Helical" evidence="6">
    <location>
        <begin position="166"/>
        <end position="183"/>
    </location>
</feature>
<evidence type="ECO:0000259" key="7">
    <source>
        <dbReference type="PROSITE" id="PS50850"/>
    </source>
</evidence>
<dbReference type="GeneTree" id="ENSGT00940000154607"/>
<dbReference type="PROSITE" id="PS00216">
    <property type="entry name" value="SUGAR_TRANSPORT_1"/>
    <property type="match status" value="1"/>
</dbReference>
<dbReference type="InterPro" id="IPR005828">
    <property type="entry name" value="MFS_sugar_transport-like"/>
</dbReference>
<dbReference type="GO" id="GO:0016020">
    <property type="term" value="C:membrane"/>
    <property type="evidence" value="ECO:0007669"/>
    <property type="project" value="UniProtKB-SubCell"/>
</dbReference>
<feature type="transmembrane region" description="Helical" evidence="6">
    <location>
        <begin position="325"/>
        <end position="343"/>
    </location>
</feature>
<organism evidence="8">
    <name type="scientific">Stegastes partitus</name>
    <name type="common">bicolor damselfish</name>
    <dbReference type="NCBI Taxonomy" id="144197"/>
    <lineage>
        <taxon>Eukaryota</taxon>
        <taxon>Metazoa</taxon>
        <taxon>Chordata</taxon>
        <taxon>Craniata</taxon>
        <taxon>Vertebrata</taxon>
        <taxon>Euteleostomi</taxon>
        <taxon>Actinopterygii</taxon>
        <taxon>Neopterygii</taxon>
        <taxon>Teleostei</taxon>
        <taxon>Neoteleostei</taxon>
        <taxon>Acanthomorphata</taxon>
        <taxon>Ovalentaria</taxon>
        <taxon>Pomacentridae</taxon>
        <taxon>Stegastes</taxon>
    </lineage>
</organism>
<evidence type="ECO:0000256" key="6">
    <source>
        <dbReference type="SAM" id="Phobius"/>
    </source>
</evidence>
<dbReference type="InterPro" id="IPR020846">
    <property type="entry name" value="MFS_dom"/>
</dbReference>
<feature type="region of interest" description="Disordered" evidence="5">
    <location>
        <begin position="491"/>
        <end position="511"/>
    </location>
</feature>
<reference evidence="8" key="1">
    <citation type="submission" date="2023-09" db="UniProtKB">
        <authorList>
            <consortium name="Ensembl"/>
        </authorList>
    </citation>
    <scope>IDENTIFICATION</scope>
</reference>
<dbReference type="Gene3D" id="1.20.1250.20">
    <property type="entry name" value="MFS general substrate transporter like domains"/>
    <property type="match status" value="1"/>
</dbReference>
<keyword evidence="2 6" id="KW-0812">Transmembrane</keyword>
<feature type="compositionally biased region" description="Basic and acidic residues" evidence="5">
    <location>
        <begin position="491"/>
        <end position="501"/>
    </location>
</feature>
<feature type="transmembrane region" description="Helical" evidence="6">
    <location>
        <begin position="135"/>
        <end position="154"/>
    </location>
</feature>
<dbReference type="PROSITE" id="PS50850">
    <property type="entry name" value="MFS"/>
    <property type="match status" value="1"/>
</dbReference>
<dbReference type="PANTHER" id="PTHR24064">
    <property type="entry name" value="SOLUTE CARRIER FAMILY 22 MEMBER"/>
    <property type="match status" value="1"/>
</dbReference>
<dbReference type="Ensembl" id="ENSSPAT00000030815.1">
    <property type="protein sequence ID" value="ENSSPAP00000030321.1"/>
    <property type="gene ID" value="ENSSPAG00000022768.1"/>
</dbReference>
<name>A0A3B5BBL3_9TELE</name>
<feature type="transmembrane region" description="Helical" evidence="6">
    <location>
        <begin position="219"/>
        <end position="241"/>
    </location>
</feature>
<evidence type="ECO:0000256" key="2">
    <source>
        <dbReference type="ARBA" id="ARBA00022692"/>
    </source>
</evidence>
<evidence type="ECO:0000256" key="1">
    <source>
        <dbReference type="ARBA" id="ARBA00004141"/>
    </source>
</evidence>
<dbReference type="SUPFAM" id="SSF103473">
    <property type="entry name" value="MFS general substrate transporter"/>
    <property type="match status" value="1"/>
</dbReference>
<dbReference type="GO" id="GO:0022857">
    <property type="term" value="F:transmembrane transporter activity"/>
    <property type="evidence" value="ECO:0007669"/>
    <property type="project" value="InterPro"/>
</dbReference>
<dbReference type="Pfam" id="PF00083">
    <property type="entry name" value="Sugar_tr"/>
    <property type="match status" value="1"/>
</dbReference>
<proteinExistence type="predicted"/>
<evidence type="ECO:0000256" key="3">
    <source>
        <dbReference type="ARBA" id="ARBA00022989"/>
    </source>
</evidence>
<keyword evidence="4 6" id="KW-0472">Membrane</keyword>
<comment type="subcellular location">
    <subcellularLocation>
        <location evidence="1">Membrane</location>
        <topology evidence="1">Multi-pass membrane protein</topology>
    </subcellularLocation>
</comment>
<feature type="transmembrane region" description="Helical" evidence="6">
    <location>
        <begin position="399"/>
        <end position="423"/>
    </location>
</feature>
<accession>A0A3B5BBL3</accession>
<evidence type="ECO:0000256" key="5">
    <source>
        <dbReference type="SAM" id="MobiDB-lite"/>
    </source>
</evidence>
<dbReference type="STRING" id="144197.ENSSPAP00000030321"/>
<feature type="transmembrane region" description="Helical" evidence="6">
    <location>
        <begin position="189"/>
        <end position="207"/>
    </location>
</feature>
<dbReference type="InterPro" id="IPR005829">
    <property type="entry name" value="Sugar_transporter_CS"/>
</dbReference>